<name>A0AA36IRY1_9DINO</name>
<organism evidence="2 3">
    <name type="scientific">Effrenium voratum</name>
    <dbReference type="NCBI Taxonomy" id="2562239"/>
    <lineage>
        <taxon>Eukaryota</taxon>
        <taxon>Sar</taxon>
        <taxon>Alveolata</taxon>
        <taxon>Dinophyceae</taxon>
        <taxon>Suessiales</taxon>
        <taxon>Symbiodiniaceae</taxon>
        <taxon>Effrenium</taxon>
    </lineage>
</organism>
<reference evidence="2" key="1">
    <citation type="submission" date="2023-08" db="EMBL/GenBank/DDBJ databases">
        <authorList>
            <person name="Chen Y."/>
            <person name="Shah S."/>
            <person name="Dougan E. K."/>
            <person name="Thang M."/>
            <person name="Chan C."/>
        </authorList>
    </citation>
    <scope>NUCLEOTIDE SEQUENCE</scope>
</reference>
<evidence type="ECO:0000313" key="3">
    <source>
        <dbReference type="Proteomes" id="UP001178507"/>
    </source>
</evidence>
<gene>
    <name evidence="2" type="ORF">EVOR1521_LOCUS17525</name>
</gene>
<comment type="caution">
    <text evidence="2">The sequence shown here is derived from an EMBL/GenBank/DDBJ whole genome shotgun (WGS) entry which is preliminary data.</text>
</comment>
<evidence type="ECO:0000313" key="2">
    <source>
        <dbReference type="EMBL" id="CAJ1392433.1"/>
    </source>
</evidence>
<feature type="chain" id="PRO_5041227481" evidence="1">
    <location>
        <begin position="22"/>
        <end position="67"/>
    </location>
</feature>
<keyword evidence="1" id="KW-0732">Signal</keyword>
<protein>
    <submittedName>
        <fullName evidence="2">Uncharacterized protein</fullName>
    </submittedName>
</protein>
<accession>A0AA36IRY1</accession>
<dbReference type="EMBL" id="CAUJNA010002335">
    <property type="protein sequence ID" value="CAJ1392433.1"/>
    <property type="molecule type" value="Genomic_DNA"/>
</dbReference>
<proteinExistence type="predicted"/>
<dbReference type="Proteomes" id="UP001178507">
    <property type="component" value="Unassembled WGS sequence"/>
</dbReference>
<dbReference type="AlphaFoldDB" id="A0AA36IRY1"/>
<evidence type="ECO:0000256" key="1">
    <source>
        <dbReference type="SAM" id="SignalP"/>
    </source>
</evidence>
<feature type="signal peptide" evidence="1">
    <location>
        <begin position="1"/>
        <end position="21"/>
    </location>
</feature>
<keyword evidence="3" id="KW-1185">Reference proteome</keyword>
<sequence>MAPRRARRWLAPALALGLVLAMGEAFAGLRARGAPRSWALRALQPGEIPTGDELLEEGSRRVGEGHD</sequence>